<evidence type="ECO:0000313" key="3">
    <source>
        <dbReference type="Proteomes" id="UP000593567"/>
    </source>
</evidence>
<dbReference type="GO" id="GO:0005634">
    <property type="term" value="C:nucleus"/>
    <property type="evidence" value="ECO:0007669"/>
    <property type="project" value="TreeGrafter"/>
</dbReference>
<gene>
    <name evidence="2" type="ORF">EB796_007534</name>
</gene>
<sequence>MEAMRQSVANSIPDEPPADCKQEMARLRFRCPDGKVVSRRFLGDTQLTVLFDYLMLEGYRIVDYKVLTTFPRRDLTLEDTSKTLKELKMVPQETLILEAR</sequence>
<dbReference type="InterPro" id="IPR033043">
    <property type="entry name" value="FAF1-like_UBX"/>
</dbReference>
<dbReference type="PANTHER" id="PTHR23322">
    <property type="entry name" value="FAS-ASSOCIATED PROTEIN"/>
    <property type="match status" value="1"/>
</dbReference>
<evidence type="ECO:0000313" key="2">
    <source>
        <dbReference type="EMBL" id="KAF6034151.1"/>
    </source>
</evidence>
<dbReference type="Pfam" id="PF00789">
    <property type="entry name" value="UBX"/>
    <property type="match status" value="1"/>
</dbReference>
<accession>A0A7J7K8J3</accession>
<name>A0A7J7K8J3_BUGNE</name>
<reference evidence="2" key="1">
    <citation type="submission" date="2020-06" db="EMBL/GenBank/DDBJ databases">
        <title>Draft genome of Bugula neritina, a colonial animal packing powerful symbionts and potential medicines.</title>
        <authorList>
            <person name="Rayko M."/>
        </authorList>
    </citation>
    <scope>NUCLEOTIDE SEQUENCE [LARGE SCALE GENOMIC DNA]</scope>
    <source>
        <strain evidence="2">Kwan_BN1</strain>
    </source>
</reference>
<dbReference type="InterPro" id="IPR029071">
    <property type="entry name" value="Ubiquitin-like_domsf"/>
</dbReference>
<dbReference type="PROSITE" id="PS50033">
    <property type="entry name" value="UBX"/>
    <property type="match status" value="1"/>
</dbReference>
<organism evidence="2 3">
    <name type="scientific">Bugula neritina</name>
    <name type="common">Brown bryozoan</name>
    <name type="synonym">Sertularia neritina</name>
    <dbReference type="NCBI Taxonomy" id="10212"/>
    <lineage>
        <taxon>Eukaryota</taxon>
        <taxon>Metazoa</taxon>
        <taxon>Spiralia</taxon>
        <taxon>Lophotrochozoa</taxon>
        <taxon>Bryozoa</taxon>
        <taxon>Gymnolaemata</taxon>
        <taxon>Cheilostomatida</taxon>
        <taxon>Flustrina</taxon>
        <taxon>Buguloidea</taxon>
        <taxon>Bugulidae</taxon>
        <taxon>Bugula</taxon>
    </lineage>
</organism>
<dbReference type="OrthoDB" id="1920064at2759"/>
<dbReference type="SMART" id="SM00166">
    <property type="entry name" value="UBX"/>
    <property type="match status" value="1"/>
</dbReference>
<keyword evidence="3" id="KW-1185">Reference proteome</keyword>
<dbReference type="Proteomes" id="UP000593567">
    <property type="component" value="Unassembled WGS sequence"/>
</dbReference>
<dbReference type="GO" id="GO:0043130">
    <property type="term" value="F:ubiquitin binding"/>
    <property type="evidence" value="ECO:0007669"/>
    <property type="project" value="TreeGrafter"/>
</dbReference>
<dbReference type="PANTHER" id="PTHR23322:SF96">
    <property type="entry name" value="FAS-ASSOCIATED FACTOR 1"/>
    <property type="match status" value="1"/>
</dbReference>
<dbReference type="CDD" id="cd01771">
    <property type="entry name" value="UBX_UBXN3A"/>
    <property type="match status" value="1"/>
</dbReference>
<dbReference type="GO" id="GO:0036503">
    <property type="term" value="P:ERAD pathway"/>
    <property type="evidence" value="ECO:0007669"/>
    <property type="project" value="TreeGrafter"/>
</dbReference>
<dbReference type="InterPro" id="IPR050730">
    <property type="entry name" value="UBX_domain-protein"/>
</dbReference>
<evidence type="ECO:0000259" key="1">
    <source>
        <dbReference type="PROSITE" id="PS50033"/>
    </source>
</evidence>
<proteinExistence type="predicted"/>
<dbReference type="InterPro" id="IPR001012">
    <property type="entry name" value="UBX_dom"/>
</dbReference>
<dbReference type="SUPFAM" id="SSF54236">
    <property type="entry name" value="Ubiquitin-like"/>
    <property type="match status" value="1"/>
</dbReference>
<dbReference type="AlphaFoldDB" id="A0A7J7K8J3"/>
<dbReference type="GO" id="GO:0005783">
    <property type="term" value="C:endoplasmic reticulum"/>
    <property type="evidence" value="ECO:0007669"/>
    <property type="project" value="TreeGrafter"/>
</dbReference>
<dbReference type="Gene3D" id="3.10.20.90">
    <property type="entry name" value="Phosphatidylinositol 3-kinase Catalytic Subunit, Chain A, domain 1"/>
    <property type="match status" value="1"/>
</dbReference>
<dbReference type="EMBL" id="VXIV02001142">
    <property type="protein sequence ID" value="KAF6034151.1"/>
    <property type="molecule type" value="Genomic_DNA"/>
</dbReference>
<comment type="caution">
    <text evidence="2">The sequence shown here is derived from an EMBL/GenBank/DDBJ whole genome shotgun (WGS) entry which is preliminary data.</text>
</comment>
<protein>
    <submittedName>
        <fullName evidence="2">Casp</fullName>
    </submittedName>
</protein>
<feature type="domain" description="UBX" evidence="1">
    <location>
        <begin position="20"/>
        <end position="97"/>
    </location>
</feature>